<reference evidence="2" key="1">
    <citation type="submission" date="2015-04" db="UniProtKB">
        <authorList>
            <consortium name="EnsemblPlants"/>
        </authorList>
    </citation>
    <scope>IDENTIFICATION</scope>
</reference>
<dbReference type="AlphaFoldDB" id="A0A0E0CIZ9"/>
<feature type="region of interest" description="Disordered" evidence="1">
    <location>
        <begin position="1"/>
        <end position="47"/>
    </location>
</feature>
<evidence type="ECO:0000313" key="3">
    <source>
        <dbReference type="Proteomes" id="UP000008021"/>
    </source>
</evidence>
<dbReference type="HOGENOM" id="CLU_2458537_0_0_1"/>
<feature type="compositionally biased region" description="Basic and acidic residues" evidence="1">
    <location>
        <begin position="1"/>
        <end position="12"/>
    </location>
</feature>
<dbReference type="EnsemblPlants" id="OMERI02G12760.1">
    <property type="protein sequence ID" value="OMERI02G12760.1"/>
    <property type="gene ID" value="OMERI02G12760"/>
</dbReference>
<evidence type="ECO:0000256" key="1">
    <source>
        <dbReference type="SAM" id="MobiDB-lite"/>
    </source>
</evidence>
<name>A0A0E0CIZ9_9ORYZ</name>
<dbReference type="Gramene" id="OMERI02G12760.1">
    <property type="protein sequence ID" value="OMERI02G12760.1"/>
    <property type="gene ID" value="OMERI02G12760"/>
</dbReference>
<protein>
    <submittedName>
        <fullName evidence="2">Uncharacterized protein</fullName>
    </submittedName>
</protein>
<keyword evidence="3" id="KW-1185">Reference proteome</keyword>
<accession>A0A0E0CIZ9</accession>
<evidence type="ECO:0000313" key="2">
    <source>
        <dbReference type="EnsemblPlants" id="OMERI02G12760.1"/>
    </source>
</evidence>
<organism evidence="2">
    <name type="scientific">Oryza meridionalis</name>
    <dbReference type="NCBI Taxonomy" id="40149"/>
    <lineage>
        <taxon>Eukaryota</taxon>
        <taxon>Viridiplantae</taxon>
        <taxon>Streptophyta</taxon>
        <taxon>Embryophyta</taxon>
        <taxon>Tracheophyta</taxon>
        <taxon>Spermatophyta</taxon>
        <taxon>Magnoliopsida</taxon>
        <taxon>Liliopsida</taxon>
        <taxon>Poales</taxon>
        <taxon>Poaceae</taxon>
        <taxon>BOP clade</taxon>
        <taxon>Oryzoideae</taxon>
        <taxon>Oryzeae</taxon>
        <taxon>Oryzinae</taxon>
        <taxon>Oryza</taxon>
    </lineage>
</organism>
<proteinExistence type="predicted"/>
<dbReference type="Proteomes" id="UP000008021">
    <property type="component" value="Chromosome 2"/>
</dbReference>
<reference evidence="2" key="2">
    <citation type="submission" date="2018-05" db="EMBL/GenBank/DDBJ databases">
        <title>OmerRS3 (Oryza meridionalis Reference Sequence Version 3).</title>
        <authorList>
            <person name="Zhang J."/>
            <person name="Kudrna D."/>
            <person name="Lee S."/>
            <person name="Talag J."/>
            <person name="Welchert J."/>
            <person name="Wing R.A."/>
        </authorList>
    </citation>
    <scope>NUCLEOTIDE SEQUENCE [LARGE SCALE GENOMIC DNA]</scope>
    <source>
        <strain evidence="2">cv. OR44</strain>
    </source>
</reference>
<sequence length="89" mass="10106">MARKTAPETERRGVRRRSRLLLPGVSRRPRQRRQALSPPPSRRSGAIFVAPSPCRACALGTSDDIHRRRMLQVFVFRELSASASARPER</sequence>